<dbReference type="Proteomes" id="UP000192872">
    <property type="component" value="Unassembled WGS sequence"/>
</dbReference>
<evidence type="ECO:0000313" key="3">
    <source>
        <dbReference type="Proteomes" id="UP000192872"/>
    </source>
</evidence>
<gene>
    <name evidence="2" type="ORF">A4S15_04715</name>
</gene>
<dbReference type="PANTHER" id="PTHR30632:SF11">
    <property type="entry name" value="BLR4797 PROTEIN"/>
    <property type="match status" value="1"/>
</dbReference>
<dbReference type="STRING" id="1827387.A4S15_04715"/>
<comment type="caution">
    <text evidence="2">The sequence shown here is derived from an EMBL/GenBank/DDBJ whole genome shotgun (WGS) entry which is preliminary data.</text>
</comment>
<dbReference type="InterPro" id="IPR050682">
    <property type="entry name" value="ModA/WtpA"/>
</dbReference>
<sequence>MMSGIFWRTCLVAATLVVSPLAQAETLQLLVVDIARNGIQQLVPGFEKLYHHQVVIQSAPASLLLQRLEAGERADIVILDAVSLDRLEAQKKLRYLETAELGRAGLGVAVKAGGTLPAVFTEDEFKTSLTAARSIAYAESETGSAAQFHIALSRLKLASQTATKLRPLARPDMVERALASGEIDLAVGWANEFVSRPGIVLAGFLPHSLQKWLVVRAARLSDGEPARAFIDHIADDDNLKLFTRSGFR</sequence>
<feature type="signal peptide" evidence="1">
    <location>
        <begin position="1"/>
        <end position="24"/>
    </location>
</feature>
<organism evidence="2 3">
    <name type="scientific">Candidatus Raskinella chloraquaticus</name>
    <dbReference type="NCBI Taxonomy" id="1951219"/>
    <lineage>
        <taxon>Bacteria</taxon>
        <taxon>Pseudomonadati</taxon>
        <taxon>Pseudomonadota</taxon>
        <taxon>Alphaproteobacteria</taxon>
        <taxon>Hyphomicrobiales</taxon>
        <taxon>Phreatobacteraceae</taxon>
        <taxon>Candidatus Raskinella</taxon>
    </lineage>
</organism>
<evidence type="ECO:0008006" key="4">
    <source>
        <dbReference type="Google" id="ProtNLM"/>
    </source>
</evidence>
<dbReference type="PANTHER" id="PTHR30632">
    <property type="entry name" value="MOLYBDATE-BINDING PERIPLASMIC PROTEIN"/>
    <property type="match status" value="1"/>
</dbReference>
<reference evidence="2 3" key="1">
    <citation type="journal article" date="2017" name="Water Res.">
        <title>Comammox in drinking water systems.</title>
        <authorList>
            <person name="Wang Y."/>
            <person name="Ma L."/>
            <person name="Mao Y."/>
            <person name="Jiang X."/>
            <person name="Xia Y."/>
            <person name="Yu K."/>
            <person name="Li B."/>
            <person name="Zhang T."/>
        </authorList>
    </citation>
    <scope>NUCLEOTIDE SEQUENCE [LARGE SCALE GENOMIC DNA]</scope>
    <source>
        <strain evidence="2">SG_bin8</strain>
    </source>
</reference>
<proteinExistence type="predicted"/>
<dbReference type="GO" id="GO:0015689">
    <property type="term" value="P:molybdate ion transport"/>
    <property type="evidence" value="ECO:0007669"/>
    <property type="project" value="TreeGrafter"/>
</dbReference>
<evidence type="ECO:0000256" key="1">
    <source>
        <dbReference type="SAM" id="SignalP"/>
    </source>
</evidence>
<feature type="chain" id="PRO_5012484495" description="Molybdate ABC transporter substrate-binding protein" evidence="1">
    <location>
        <begin position="25"/>
        <end position="248"/>
    </location>
</feature>
<name>A0A1W9I4B9_9HYPH</name>
<dbReference type="RefSeq" id="WP_376802635.1">
    <property type="nucleotide sequence ID" value="NZ_DHWE01000018.1"/>
</dbReference>
<dbReference type="GO" id="GO:0030973">
    <property type="term" value="F:molybdate ion binding"/>
    <property type="evidence" value="ECO:0007669"/>
    <property type="project" value="TreeGrafter"/>
</dbReference>
<accession>A0A1W9I4B9</accession>
<dbReference type="EMBL" id="LWDL01000003">
    <property type="protein sequence ID" value="OQW54509.1"/>
    <property type="molecule type" value="Genomic_DNA"/>
</dbReference>
<dbReference type="Gene3D" id="3.40.190.10">
    <property type="entry name" value="Periplasmic binding protein-like II"/>
    <property type="match status" value="2"/>
</dbReference>
<keyword evidence="1" id="KW-0732">Signal</keyword>
<evidence type="ECO:0000313" key="2">
    <source>
        <dbReference type="EMBL" id="OQW54509.1"/>
    </source>
</evidence>
<protein>
    <recommendedName>
        <fullName evidence="4">Molybdate ABC transporter substrate-binding protein</fullName>
    </recommendedName>
</protein>
<dbReference type="AlphaFoldDB" id="A0A1W9I4B9"/>
<dbReference type="Pfam" id="PF13531">
    <property type="entry name" value="SBP_bac_11"/>
    <property type="match status" value="1"/>
</dbReference>
<dbReference type="SUPFAM" id="SSF53850">
    <property type="entry name" value="Periplasmic binding protein-like II"/>
    <property type="match status" value="1"/>
</dbReference>